<evidence type="ECO:0000256" key="10">
    <source>
        <dbReference type="RuleBase" id="RU351113"/>
    </source>
</evidence>
<evidence type="ECO:0000256" key="7">
    <source>
        <dbReference type="ARBA" id="ARBA00023136"/>
    </source>
</evidence>
<feature type="transmembrane region" description="Helical" evidence="10">
    <location>
        <begin position="35"/>
        <end position="59"/>
    </location>
</feature>
<evidence type="ECO:0000313" key="12">
    <source>
        <dbReference type="Proteomes" id="UP000297026"/>
    </source>
</evidence>
<dbReference type="GO" id="GO:0004984">
    <property type="term" value="F:olfactory receptor activity"/>
    <property type="evidence" value="ECO:0007669"/>
    <property type="project" value="InterPro"/>
</dbReference>
<evidence type="ECO:0000256" key="9">
    <source>
        <dbReference type="ARBA" id="ARBA00023224"/>
    </source>
</evidence>
<keyword evidence="8 10" id="KW-0675">Receptor</keyword>
<evidence type="ECO:0000256" key="1">
    <source>
        <dbReference type="ARBA" id="ARBA00004651"/>
    </source>
</evidence>
<dbReference type="EMBL" id="ML159124">
    <property type="protein sequence ID" value="THK33202.1"/>
    <property type="molecule type" value="Genomic_DNA"/>
</dbReference>
<organism evidence="11 12">
    <name type="scientific">Diachasma alloeum</name>
    <dbReference type="NCBI Taxonomy" id="454923"/>
    <lineage>
        <taxon>Eukaryota</taxon>
        <taxon>Metazoa</taxon>
        <taxon>Ecdysozoa</taxon>
        <taxon>Arthropoda</taxon>
        <taxon>Hexapoda</taxon>
        <taxon>Insecta</taxon>
        <taxon>Pterygota</taxon>
        <taxon>Neoptera</taxon>
        <taxon>Endopterygota</taxon>
        <taxon>Hymenoptera</taxon>
        <taxon>Apocrita</taxon>
        <taxon>Ichneumonoidea</taxon>
        <taxon>Braconidae</taxon>
        <taxon>Opiinae</taxon>
        <taxon>Diachasma</taxon>
    </lineage>
</organism>
<evidence type="ECO:0000256" key="3">
    <source>
        <dbReference type="ARBA" id="ARBA00022606"/>
    </source>
</evidence>
<evidence type="ECO:0000256" key="8">
    <source>
        <dbReference type="ARBA" id="ARBA00023170"/>
    </source>
</evidence>
<accession>A0A4E0RKA3</accession>
<dbReference type="GO" id="GO:0005886">
    <property type="term" value="C:plasma membrane"/>
    <property type="evidence" value="ECO:0007669"/>
    <property type="project" value="UniProtKB-SubCell"/>
</dbReference>
<proteinExistence type="inferred from homology"/>
<reference evidence="11" key="1">
    <citation type="submission" date="2019-02" db="EMBL/GenBank/DDBJ databases">
        <title>Genome of the parasitoid wasp Diachasma alloeum, an emerging model for ecological speciation and transitions to asexual reproduction.</title>
        <authorList>
            <person name="Robertson H.M."/>
            <person name="Walden K.K."/>
            <person name="Tvedte E.S."/>
            <person name="Hood G.R."/>
            <person name="Feder J.L."/>
            <person name="Forbes A.A."/>
            <person name="Logsdon J.M."/>
            <person name="Mcelroy K.E."/>
        </authorList>
    </citation>
    <scope>NUCLEOTIDE SEQUENCE [LARGE SCALE GENOMIC DNA]</scope>
    <source>
        <strain evidence="11">Michigan</strain>
    </source>
</reference>
<dbReference type="AlphaFoldDB" id="A0A4E0RKA3"/>
<comment type="similarity">
    <text evidence="10">Belongs to the insect chemoreceptor superfamily. Heteromeric odorant receptor channel (TC 1.A.69) family.</text>
</comment>
<dbReference type="Pfam" id="PF02949">
    <property type="entry name" value="7tm_6"/>
    <property type="match status" value="1"/>
</dbReference>
<dbReference type="Proteomes" id="UP000297026">
    <property type="component" value="Unassembled WGS sequence"/>
</dbReference>
<dbReference type="InterPro" id="IPR004117">
    <property type="entry name" value="7tm6_olfct_rcpt"/>
</dbReference>
<gene>
    <name evidence="11" type="primary">Or147</name>
    <name evidence="11" type="ORF">DALL_DALL000403</name>
</gene>
<keyword evidence="3 10" id="KW-0716">Sensory transduction</keyword>
<keyword evidence="4 10" id="KW-0812">Transmembrane</keyword>
<evidence type="ECO:0000256" key="2">
    <source>
        <dbReference type="ARBA" id="ARBA00022475"/>
    </source>
</evidence>
<name>A0A4E0RKA3_9HYME</name>
<dbReference type="GO" id="GO:0007165">
    <property type="term" value="P:signal transduction"/>
    <property type="evidence" value="ECO:0007669"/>
    <property type="project" value="UniProtKB-KW"/>
</dbReference>
<protein>
    <recommendedName>
        <fullName evidence="10">Odorant receptor</fullName>
    </recommendedName>
</protein>
<keyword evidence="12" id="KW-1185">Reference proteome</keyword>
<evidence type="ECO:0000256" key="5">
    <source>
        <dbReference type="ARBA" id="ARBA00022725"/>
    </source>
</evidence>
<evidence type="ECO:0000256" key="4">
    <source>
        <dbReference type="ARBA" id="ARBA00022692"/>
    </source>
</evidence>
<keyword evidence="6 10" id="KW-1133">Transmembrane helix</keyword>
<feature type="transmembrane region" description="Helical" evidence="10">
    <location>
        <begin position="179"/>
        <end position="209"/>
    </location>
</feature>
<sequence length="391" mass="45038">MGKTVNFFDHPYYKLTKTMTSLVGQWPHQSTKELVIYRSCLFVIISLQLTPQFIAVYTYRNDLKILLDTLSPFLVDAILIAKFVNNCFHSRTLIHLLDLIEENWIIFPRTNGQQLLHYHSELCRKASILYLGAVYFGTFSFATEPIQRKLLYPLIYGNVTVEKTFAMPMEFSSLLDVDYWYYPILLISTGFIFVFMTVVGSCDLLLFLYSEHAVGLFQGLRYAIEHLPPHNKSERSDFGFEYLKCCAAIHSRAIYFAEQVRDIYLWTFFAVIGLNMIMMSITGVQVVINQDAIEKVIKYAIFVVMQSVHLFVECYAAQRLMDASYEVKESLTNSAWYDATKKTQKLLPLMLMRSQSPIVLTAGKIIAMNMDTYAVVLKTAASYFTLFLAIQ</sequence>
<dbReference type="PANTHER" id="PTHR21137:SF35">
    <property type="entry name" value="ODORANT RECEPTOR 19A-RELATED"/>
    <property type="match status" value="1"/>
</dbReference>
<evidence type="ECO:0000256" key="6">
    <source>
        <dbReference type="ARBA" id="ARBA00022989"/>
    </source>
</evidence>
<evidence type="ECO:0000313" key="11">
    <source>
        <dbReference type="EMBL" id="THK33202.1"/>
    </source>
</evidence>
<keyword evidence="2" id="KW-1003">Cell membrane</keyword>
<dbReference type="OrthoDB" id="7548151at2759"/>
<keyword evidence="7 10" id="KW-0472">Membrane</keyword>
<dbReference type="GO" id="GO:0005549">
    <property type="term" value="F:odorant binding"/>
    <property type="evidence" value="ECO:0007669"/>
    <property type="project" value="InterPro"/>
</dbReference>
<feature type="transmembrane region" description="Helical" evidence="10">
    <location>
        <begin position="263"/>
        <end position="284"/>
    </location>
</feature>
<keyword evidence="9 10" id="KW-0807">Transducer</keyword>
<dbReference type="PANTHER" id="PTHR21137">
    <property type="entry name" value="ODORANT RECEPTOR"/>
    <property type="match status" value="1"/>
</dbReference>
<comment type="caution">
    <text evidence="10">Lacks conserved residue(s) required for the propagation of feature annotation.</text>
</comment>
<keyword evidence="5 10" id="KW-0552">Olfaction</keyword>
<comment type="subcellular location">
    <subcellularLocation>
        <location evidence="1 10">Cell membrane</location>
        <topology evidence="1 10">Multi-pass membrane protein</topology>
    </subcellularLocation>
</comment>